<evidence type="ECO:0000256" key="1">
    <source>
        <dbReference type="ARBA" id="ARBA00001974"/>
    </source>
</evidence>
<feature type="binding site" evidence="5">
    <location>
        <position position="248"/>
    </location>
    <ligand>
        <name>FAD</name>
        <dbReference type="ChEBI" id="CHEBI:57692"/>
    </ligand>
</feature>
<evidence type="ECO:0000256" key="2">
    <source>
        <dbReference type="ARBA" id="ARBA00022630"/>
    </source>
</evidence>
<evidence type="ECO:0000259" key="7">
    <source>
        <dbReference type="Pfam" id="PF00970"/>
    </source>
</evidence>
<feature type="domain" description="Flavoprotein pyridine nucleotide cytochrome reductase-like FAD-binding" evidence="7">
    <location>
        <begin position="196"/>
        <end position="277"/>
    </location>
</feature>
<evidence type="ECO:0000256" key="3">
    <source>
        <dbReference type="ARBA" id="ARBA00022827"/>
    </source>
</evidence>
<keyword evidence="3 5" id="KW-0274">FAD</keyword>
<evidence type="ECO:0000256" key="6">
    <source>
        <dbReference type="SAM" id="SignalP"/>
    </source>
</evidence>
<evidence type="ECO:0000313" key="8">
    <source>
        <dbReference type="EMBL" id="CAD9248238.1"/>
    </source>
</evidence>
<dbReference type="InterPro" id="IPR008333">
    <property type="entry name" value="Cbr1-like_FAD-bd_dom"/>
</dbReference>
<dbReference type="EMBL" id="HBGJ01010611">
    <property type="protein sequence ID" value="CAD9248238.1"/>
    <property type="molecule type" value="Transcribed_RNA"/>
</dbReference>
<keyword evidence="6" id="KW-0732">Signal</keyword>
<comment type="cofactor">
    <cofactor evidence="1 5">
        <name>FAD</name>
        <dbReference type="ChEBI" id="CHEBI:57692"/>
    </cofactor>
</comment>
<keyword evidence="2 5" id="KW-0285">Flavoprotein</keyword>
<dbReference type="InterPro" id="IPR039261">
    <property type="entry name" value="FNR_nucleotide-bd"/>
</dbReference>
<accession>A0A7S1XNN4</accession>
<feature type="binding site" evidence="5">
    <location>
        <position position="230"/>
    </location>
    <ligand>
        <name>FAD</name>
        <dbReference type="ChEBI" id="CHEBI:57692"/>
    </ligand>
</feature>
<dbReference type="PANTHER" id="PTHR19370">
    <property type="entry name" value="NADH-CYTOCHROME B5 REDUCTASE"/>
    <property type="match status" value="1"/>
</dbReference>
<evidence type="ECO:0000256" key="5">
    <source>
        <dbReference type="PIRSR" id="PIRSR601834-1"/>
    </source>
</evidence>
<dbReference type="Pfam" id="PF00970">
    <property type="entry name" value="FAD_binding_6"/>
    <property type="match status" value="1"/>
</dbReference>
<dbReference type="PANTHER" id="PTHR19370:SF185">
    <property type="entry name" value="NADH-CYTOCHROME B5 REDUCTASE"/>
    <property type="match status" value="1"/>
</dbReference>
<proteinExistence type="predicted"/>
<dbReference type="AlphaFoldDB" id="A0A7S1XNN4"/>
<feature type="chain" id="PRO_5031202129" description="Flavoprotein pyridine nucleotide cytochrome reductase-like FAD-binding domain-containing protein" evidence="6">
    <location>
        <begin position="19"/>
        <end position="414"/>
    </location>
</feature>
<dbReference type="Gene3D" id="2.40.30.10">
    <property type="entry name" value="Translation factors"/>
    <property type="match status" value="1"/>
</dbReference>
<sequence>MRPAAALTLCLCLAPALAFQRPLAARPAKGKLFGVPRKPLLGKAAVGAALATLATAKPALAGEALKVSLGQSVLPNGAAAGAAGVGVMLGDGVSAGVSAAKVALALLLKVALPLGASAALGLALYSGLLGDAATSAKSAGQGFGATASRAISNVREGIADFIEGIFAGEESMVDPLEWFACTLESVNPAGDSEGWLKYRFKLKDKAASLPLDIGQGVTICGLDDDDRVVRMDMPLLSPRKARGYFEVVVRSDSDEPLLQVLSTLAPGDEIAAKCGPQRLDYTAEYQPVTSVVALVNADGILPALGVAQELLPSKEGSVETFNIVWVNDKEADFVMYDEVERLFYKFPKQMDVSCVIDEDIVSGIDSNAAVLDSVPRWEPGAMAIVAGDPGFCSSARSFLEAVAEYPNDTICNVA</sequence>
<dbReference type="SUPFAM" id="SSF52343">
    <property type="entry name" value="Ferredoxin reductase-like, C-terminal NADP-linked domain"/>
    <property type="match status" value="1"/>
</dbReference>
<protein>
    <recommendedName>
        <fullName evidence="7">Flavoprotein pyridine nucleotide cytochrome reductase-like FAD-binding domain-containing protein</fullName>
    </recommendedName>
</protein>
<dbReference type="GO" id="GO:0071949">
    <property type="term" value="F:FAD binding"/>
    <property type="evidence" value="ECO:0007669"/>
    <property type="project" value="TreeGrafter"/>
</dbReference>
<organism evidence="8">
    <name type="scientific">Phaeomonas parva</name>
    <dbReference type="NCBI Taxonomy" id="124430"/>
    <lineage>
        <taxon>Eukaryota</taxon>
        <taxon>Sar</taxon>
        <taxon>Stramenopiles</taxon>
        <taxon>Ochrophyta</taxon>
        <taxon>Pinguiophyceae</taxon>
        <taxon>Pinguiochrysidales</taxon>
        <taxon>Pinguiochrysidaceae</taxon>
        <taxon>Phaeomonas</taxon>
    </lineage>
</organism>
<keyword evidence="4" id="KW-0560">Oxidoreductase</keyword>
<feature type="signal peptide" evidence="6">
    <location>
        <begin position="1"/>
        <end position="18"/>
    </location>
</feature>
<dbReference type="GO" id="GO:0016491">
    <property type="term" value="F:oxidoreductase activity"/>
    <property type="evidence" value="ECO:0007669"/>
    <property type="project" value="UniProtKB-KW"/>
</dbReference>
<name>A0A7S1XNN4_9STRA</name>
<evidence type="ECO:0000256" key="4">
    <source>
        <dbReference type="ARBA" id="ARBA00023002"/>
    </source>
</evidence>
<gene>
    <name evidence="8" type="ORF">PPAR1163_LOCUS6597</name>
</gene>
<dbReference type="InterPro" id="IPR001834">
    <property type="entry name" value="CBR-like"/>
</dbReference>
<dbReference type="Gene3D" id="3.40.50.80">
    <property type="entry name" value="Nucleotide-binding domain of ferredoxin-NADP reductase (FNR) module"/>
    <property type="match status" value="1"/>
</dbReference>
<reference evidence="8" key="1">
    <citation type="submission" date="2021-01" db="EMBL/GenBank/DDBJ databases">
        <authorList>
            <person name="Corre E."/>
            <person name="Pelletier E."/>
            <person name="Niang G."/>
            <person name="Scheremetjew M."/>
            <person name="Finn R."/>
            <person name="Kale V."/>
            <person name="Holt S."/>
            <person name="Cochrane G."/>
            <person name="Meng A."/>
            <person name="Brown T."/>
            <person name="Cohen L."/>
        </authorList>
    </citation>
    <scope>NUCLEOTIDE SEQUENCE</scope>
    <source>
        <strain evidence="8">CCMP2877</strain>
    </source>
</reference>